<dbReference type="Gene3D" id="3.50.50.60">
    <property type="entry name" value="FAD/NAD(P)-binding domain"/>
    <property type="match status" value="1"/>
</dbReference>
<dbReference type="InterPro" id="IPR036188">
    <property type="entry name" value="FAD/NAD-bd_sf"/>
</dbReference>
<dbReference type="EMBL" id="QOIN01000039">
    <property type="protein sequence ID" value="RCG24729.1"/>
    <property type="molecule type" value="Genomic_DNA"/>
</dbReference>
<evidence type="ECO:0000256" key="2">
    <source>
        <dbReference type="SAM" id="MobiDB-lite"/>
    </source>
</evidence>
<keyword evidence="5" id="KW-1185">Reference proteome</keyword>
<dbReference type="Proteomes" id="UP000252914">
    <property type="component" value="Unassembled WGS sequence"/>
</dbReference>
<dbReference type="GO" id="GO:0071949">
    <property type="term" value="F:FAD binding"/>
    <property type="evidence" value="ECO:0007669"/>
    <property type="project" value="InterPro"/>
</dbReference>
<comment type="caution">
    <text evidence="4">The sequence shown here is derived from an EMBL/GenBank/DDBJ whole genome shotgun (WGS) entry which is preliminary data.</text>
</comment>
<evidence type="ECO:0000313" key="5">
    <source>
        <dbReference type="Proteomes" id="UP000252914"/>
    </source>
</evidence>
<feature type="region of interest" description="Disordered" evidence="2">
    <location>
        <begin position="628"/>
        <end position="652"/>
    </location>
</feature>
<dbReference type="AlphaFoldDB" id="A0A367F480"/>
<proteinExistence type="inferred from homology"/>
<feature type="domain" description="FAD-binding" evidence="3">
    <location>
        <begin position="74"/>
        <end position="265"/>
    </location>
</feature>
<comment type="similarity">
    <text evidence="1">Belongs to the flavin-dependent halogenase family. Bacterial tryptophan halogenase subfamily.</text>
</comment>
<reference evidence="4 5" key="1">
    <citation type="submission" date="2018-06" db="EMBL/GenBank/DDBJ databases">
        <title>Streptomyces reniochalinae sp. nov. and Streptomyces diacarnus sp. nov. from marine sponges.</title>
        <authorList>
            <person name="Li L."/>
        </authorList>
    </citation>
    <scope>NUCLEOTIDE SEQUENCE [LARGE SCALE GENOMIC DNA]</scope>
    <source>
        <strain evidence="4 5">LHW51701</strain>
    </source>
</reference>
<dbReference type="SUPFAM" id="SSF51905">
    <property type="entry name" value="FAD/NAD(P)-binding domain"/>
    <property type="match status" value="1"/>
</dbReference>
<dbReference type="InterPro" id="IPR002938">
    <property type="entry name" value="FAD-bd"/>
</dbReference>
<accession>A0A367F480</accession>
<feature type="region of interest" description="Disordered" evidence="2">
    <location>
        <begin position="1"/>
        <end position="68"/>
    </location>
</feature>
<protein>
    <submittedName>
        <fullName evidence="4">NAD(P)/FAD-dependent oxidoreductase</fullName>
    </submittedName>
</protein>
<evidence type="ECO:0000256" key="1">
    <source>
        <dbReference type="ARBA" id="ARBA00038396"/>
    </source>
</evidence>
<evidence type="ECO:0000259" key="3">
    <source>
        <dbReference type="Pfam" id="PF01494"/>
    </source>
</evidence>
<feature type="compositionally biased region" description="Low complexity" evidence="2">
    <location>
        <begin position="29"/>
        <end position="43"/>
    </location>
</feature>
<dbReference type="PANTHER" id="PTHR43747">
    <property type="entry name" value="FAD-BINDING PROTEIN"/>
    <property type="match status" value="1"/>
</dbReference>
<organism evidence="4 5">
    <name type="scientific">Streptomyces diacarni</name>
    <dbReference type="NCBI Taxonomy" id="2800381"/>
    <lineage>
        <taxon>Bacteria</taxon>
        <taxon>Bacillati</taxon>
        <taxon>Actinomycetota</taxon>
        <taxon>Actinomycetes</taxon>
        <taxon>Kitasatosporales</taxon>
        <taxon>Streptomycetaceae</taxon>
        <taxon>Streptomyces</taxon>
    </lineage>
</organism>
<gene>
    <name evidence="4" type="ORF">DTL70_10315</name>
</gene>
<evidence type="ECO:0000313" key="4">
    <source>
        <dbReference type="EMBL" id="RCG24729.1"/>
    </source>
</evidence>
<dbReference type="SMR" id="A0A367F480"/>
<dbReference type="InterPro" id="IPR050816">
    <property type="entry name" value="Flavin-dep_Halogenase_NPB"/>
</dbReference>
<name>A0A367F480_9ACTN</name>
<dbReference type="Pfam" id="PF01494">
    <property type="entry name" value="FAD_binding_3"/>
    <property type="match status" value="1"/>
</dbReference>
<sequence>MRGLGSRGRFRRSADGLCGVGRRQRCAHRPQAGSRAPRRAAAPRNDDSPDRKAPGHVTEEHRLGRRAATAEPTADVVVLGGGLAGLTCALQILRARPHTEVVIVERAHFPLPEAAHKVGESTVEASAHYFETVLGLRDHLKSAQLRKEGLRFFGPHEGNEDIVPRLEVGFSHALPTWTYQLDRGRFENELADRVRAAGATLLQGTHVEDVELGDEEHRVVLRDSPHTGVRGRWLVDATGRRGLLKQKLGLRETVDHDVNAVWFRIGRRIDLEHFPDADPARTDAEARKTWLARVEGNRWQSTNHLMGPGYWTWLIPLASGSTSVGIVADARMVPFRTINRFERALAWLHEHEPQVARDVAGSRDLLQDFHVLRHFAHGCTRVFSADRWCLTGEAGVFLDPLYSPGSDFIASANSYITDLVVRELDGEDVGRRADSYDQAYLASFEGALPTWRQQYALMGNAQVFAAKVVWDTLAYFGVNSLLFTSGAALDLPFMESLGEPWQRHRRVAHRIQGFLREWAEVDEGVVDAMSFVDLSAPLYHRLNVEILAADAPDALRDRFHEHFRALERVAVELMRGAALRQGVALRAQDIDPLTFDLGAELRKVPQDVRGERRTTRLVGVELAEEWHGDAPRARARPPAPCAGTDNNVIDGP</sequence>
<feature type="compositionally biased region" description="Basic and acidic residues" evidence="2">
    <location>
        <begin position="44"/>
        <end position="62"/>
    </location>
</feature>
<dbReference type="PANTHER" id="PTHR43747:SF1">
    <property type="entry name" value="SLR1998 PROTEIN"/>
    <property type="match status" value="1"/>
</dbReference>